<sequence length="386" mass="44012">MGGLAFADTVAESGQPIVVPRLSRELYKQLSAHYQRALETIFEKVVIPREAPGKADHGDIDYLVDGLRSPYTENNVWDLICDLFKAEAHILRGGSASYAVQHPATIGLYVQVDVELCVGHGTSDSAELFEWTRFVKSDSDLLQIIGVSHRPLGLVCNDQGLHMRVQEIEPYNKKKALLFLTRSPEEALEFYGLDIAKYRTGFTNEEDLFDWACSGRFFAREIFQSRTEKHNDRARQTKRPMYRRFVEEYIPSHPDKGACKAWTREEVLHEAIRIFGKQAGYDAMMEEHRLKTAEEELWKEIREAVPVQSNSIALILRGLRRWVAFENGHPFITTEPNLAEPLVWSKFVSPDTRDVVLAWVKDNYGQVKSLEKARASASKEAAKNIL</sequence>
<reference evidence="1" key="1">
    <citation type="submission" date="2019-11" db="EMBL/GenBank/DDBJ databases">
        <title>Bipolaris sorokiniana Genome sequencing.</title>
        <authorList>
            <person name="Wang H."/>
        </authorList>
    </citation>
    <scope>NUCLEOTIDE SEQUENCE</scope>
</reference>
<accession>A0A8H5ZSP7</accession>
<organism evidence="1 2">
    <name type="scientific">Cochliobolus sativus</name>
    <name type="common">Common root rot and spot blotch fungus</name>
    <name type="synonym">Bipolaris sorokiniana</name>
    <dbReference type="NCBI Taxonomy" id="45130"/>
    <lineage>
        <taxon>Eukaryota</taxon>
        <taxon>Fungi</taxon>
        <taxon>Dikarya</taxon>
        <taxon>Ascomycota</taxon>
        <taxon>Pezizomycotina</taxon>
        <taxon>Dothideomycetes</taxon>
        <taxon>Pleosporomycetidae</taxon>
        <taxon>Pleosporales</taxon>
        <taxon>Pleosporineae</taxon>
        <taxon>Pleosporaceae</taxon>
        <taxon>Bipolaris</taxon>
    </lineage>
</organism>
<proteinExistence type="predicted"/>
<name>A0A8H5ZSP7_COCSA</name>
<gene>
    <name evidence="1" type="ORF">GGP41_007245</name>
</gene>
<comment type="caution">
    <text evidence="1">The sequence shown here is derived from an EMBL/GenBank/DDBJ whole genome shotgun (WGS) entry which is preliminary data.</text>
</comment>
<evidence type="ECO:0000313" key="1">
    <source>
        <dbReference type="EMBL" id="KAF5854500.1"/>
    </source>
</evidence>
<dbReference type="AlphaFoldDB" id="A0A8H5ZSP7"/>
<dbReference type="OMA" id="LFEWTRF"/>
<evidence type="ECO:0000313" key="2">
    <source>
        <dbReference type="Proteomes" id="UP000624244"/>
    </source>
</evidence>
<dbReference type="Proteomes" id="UP000624244">
    <property type="component" value="Unassembled WGS sequence"/>
</dbReference>
<dbReference type="EMBL" id="WNKQ01000001">
    <property type="protein sequence ID" value="KAF5854500.1"/>
    <property type="molecule type" value="Genomic_DNA"/>
</dbReference>
<protein>
    <submittedName>
        <fullName evidence="1">Uncharacterized protein</fullName>
    </submittedName>
</protein>